<dbReference type="AlphaFoldDB" id="A0A4Q5N795"/>
<protein>
    <submittedName>
        <fullName evidence="1">Uncharacterized protein</fullName>
    </submittedName>
</protein>
<sequence>MSEHLDLAKALHVQRSASVPDAPAWDELSPFTRSEYVRVATSEAARELVDDLEEWLDRLG</sequence>
<reference evidence="1 2" key="1">
    <citation type="submission" date="2019-01" db="EMBL/GenBank/DDBJ databases">
        <title>Novel species of Cellulomonas.</title>
        <authorList>
            <person name="Liu Q."/>
            <person name="Xin Y.-H."/>
        </authorList>
    </citation>
    <scope>NUCLEOTIDE SEQUENCE [LARGE SCALE GENOMIC DNA]</scope>
    <source>
        <strain evidence="1 2">HLT2-17</strain>
    </source>
</reference>
<accession>A0A4Q5N795</accession>
<dbReference type="Proteomes" id="UP000293764">
    <property type="component" value="Unassembled WGS sequence"/>
</dbReference>
<comment type="caution">
    <text evidence="1">The sequence shown here is derived from an EMBL/GenBank/DDBJ whole genome shotgun (WGS) entry which is preliminary data.</text>
</comment>
<keyword evidence="2" id="KW-1185">Reference proteome</keyword>
<evidence type="ECO:0000313" key="1">
    <source>
        <dbReference type="EMBL" id="RYV52321.1"/>
    </source>
</evidence>
<dbReference type="EMBL" id="SDWW01000006">
    <property type="protein sequence ID" value="RYV52321.1"/>
    <property type="molecule type" value="Genomic_DNA"/>
</dbReference>
<evidence type="ECO:0000313" key="2">
    <source>
        <dbReference type="Proteomes" id="UP000293764"/>
    </source>
</evidence>
<dbReference type="RefSeq" id="WP_130101319.1">
    <property type="nucleotide sequence ID" value="NZ_SDWW01000006.1"/>
</dbReference>
<gene>
    <name evidence="1" type="ORF">EUA98_03690</name>
</gene>
<organism evidence="1 2">
    <name type="scientific">Pengzhenrongella frigida</name>
    <dbReference type="NCBI Taxonomy" id="1259133"/>
    <lineage>
        <taxon>Bacteria</taxon>
        <taxon>Bacillati</taxon>
        <taxon>Actinomycetota</taxon>
        <taxon>Actinomycetes</taxon>
        <taxon>Micrococcales</taxon>
        <taxon>Pengzhenrongella</taxon>
    </lineage>
</organism>
<proteinExistence type="predicted"/>
<name>A0A4Q5N795_9MICO</name>